<evidence type="ECO:0000313" key="2">
    <source>
        <dbReference type="Proteomes" id="UP001497535"/>
    </source>
</evidence>
<protein>
    <submittedName>
        <fullName evidence="1">Uncharacterized protein</fullName>
    </submittedName>
</protein>
<proteinExistence type="predicted"/>
<gene>
    <name evidence="1" type="ORF">MENTE1834_LOCUS28546</name>
</gene>
<accession>A0ACB0ZQV5</accession>
<sequence length="113" mass="12934">MILLHIIYWEWNFIWVLILSVRIWIISIILPCLCCSRWISPETIIRTVTYLSAVLTYWSATPSTIIHVPVLILVPPLKVVLVPVILRLSLVVVVSFLSIELTCIILSLWPITG</sequence>
<dbReference type="EMBL" id="CAVMJV010000044">
    <property type="protein sequence ID" value="CAK5081320.1"/>
    <property type="molecule type" value="Genomic_DNA"/>
</dbReference>
<evidence type="ECO:0000313" key="1">
    <source>
        <dbReference type="EMBL" id="CAK5081320.1"/>
    </source>
</evidence>
<dbReference type="Proteomes" id="UP001497535">
    <property type="component" value="Unassembled WGS sequence"/>
</dbReference>
<reference evidence="1" key="1">
    <citation type="submission" date="2023-11" db="EMBL/GenBank/DDBJ databases">
        <authorList>
            <person name="Poullet M."/>
        </authorList>
    </citation>
    <scope>NUCLEOTIDE SEQUENCE</scope>
    <source>
        <strain evidence="1">E1834</strain>
    </source>
</reference>
<keyword evidence="2" id="KW-1185">Reference proteome</keyword>
<organism evidence="1 2">
    <name type="scientific">Meloidogyne enterolobii</name>
    <name type="common">Root-knot nematode worm</name>
    <name type="synonym">Meloidogyne mayaguensis</name>
    <dbReference type="NCBI Taxonomy" id="390850"/>
    <lineage>
        <taxon>Eukaryota</taxon>
        <taxon>Metazoa</taxon>
        <taxon>Ecdysozoa</taxon>
        <taxon>Nematoda</taxon>
        <taxon>Chromadorea</taxon>
        <taxon>Rhabditida</taxon>
        <taxon>Tylenchina</taxon>
        <taxon>Tylenchomorpha</taxon>
        <taxon>Tylenchoidea</taxon>
        <taxon>Meloidogynidae</taxon>
        <taxon>Meloidogyninae</taxon>
        <taxon>Meloidogyne</taxon>
    </lineage>
</organism>
<name>A0ACB0ZQV5_MELEN</name>
<comment type="caution">
    <text evidence="1">The sequence shown here is derived from an EMBL/GenBank/DDBJ whole genome shotgun (WGS) entry which is preliminary data.</text>
</comment>